<gene>
    <name evidence="1" type="ORF">E2C01_009263</name>
</gene>
<keyword evidence="2" id="KW-1185">Reference proteome</keyword>
<accession>A0A5B7D450</accession>
<proteinExistence type="predicted"/>
<sequence length="147" mass="16286">MPPPLKPPIPHRPPSLLGLRRDDIRIYKEVLLGLPCFYTSPSSPPRGSLEAWHPRCQHVLPADTIWDPGYPTTQSHTLTLPRLDGAHNPLVILANLGGKLVRGEAAILCQGEKELLAEVRHVVVVAWQRWAGSDGEPPPHCMFSYIS</sequence>
<reference evidence="1 2" key="1">
    <citation type="submission" date="2019-05" db="EMBL/GenBank/DDBJ databases">
        <title>Another draft genome of Portunus trituberculatus and its Hox gene families provides insights of decapod evolution.</title>
        <authorList>
            <person name="Jeong J.-H."/>
            <person name="Song I."/>
            <person name="Kim S."/>
            <person name="Choi T."/>
            <person name="Kim D."/>
            <person name="Ryu S."/>
            <person name="Kim W."/>
        </authorList>
    </citation>
    <scope>NUCLEOTIDE SEQUENCE [LARGE SCALE GENOMIC DNA]</scope>
    <source>
        <tissue evidence="1">Muscle</tissue>
    </source>
</reference>
<evidence type="ECO:0000313" key="2">
    <source>
        <dbReference type="Proteomes" id="UP000324222"/>
    </source>
</evidence>
<dbReference type="Proteomes" id="UP000324222">
    <property type="component" value="Unassembled WGS sequence"/>
</dbReference>
<dbReference type="EMBL" id="VSRR010000506">
    <property type="protein sequence ID" value="MPC16439.1"/>
    <property type="molecule type" value="Genomic_DNA"/>
</dbReference>
<protein>
    <submittedName>
        <fullName evidence="1">Uncharacterized protein</fullName>
    </submittedName>
</protein>
<name>A0A5B7D450_PORTR</name>
<comment type="caution">
    <text evidence="1">The sequence shown here is derived from an EMBL/GenBank/DDBJ whole genome shotgun (WGS) entry which is preliminary data.</text>
</comment>
<evidence type="ECO:0000313" key="1">
    <source>
        <dbReference type="EMBL" id="MPC16439.1"/>
    </source>
</evidence>
<organism evidence="1 2">
    <name type="scientific">Portunus trituberculatus</name>
    <name type="common">Swimming crab</name>
    <name type="synonym">Neptunus trituberculatus</name>
    <dbReference type="NCBI Taxonomy" id="210409"/>
    <lineage>
        <taxon>Eukaryota</taxon>
        <taxon>Metazoa</taxon>
        <taxon>Ecdysozoa</taxon>
        <taxon>Arthropoda</taxon>
        <taxon>Crustacea</taxon>
        <taxon>Multicrustacea</taxon>
        <taxon>Malacostraca</taxon>
        <taxon>Eumalacostraca</taxon>
        <taxon>Eucarida</taxon>
        <taxon>Decapoda</taxon>
        <taxon>Pleocyemata</taxon>
        <taxon>Brachyura</taxon>
        <taxon>Eubrachyura</taxon>
        <taxon>Portunoidea</taxon>
        <taxon>Portunidae</taxon>
        <taxon>Portuninae</taxon>
        <taxon>Portunus</taxon>
    </lineage>
</organism>
<dbReference type="AlphaFoldDB" id="A0A5B7D450"/>